<dbReference type="OrthoDB" id="7340501at2759"/>
<accession>A0A8T1MFN9</accession>
<dbReference type="SMART" id="SM00268">
    <property type="entry name" value="ACTIN"/>
    <property type="match status" value="1"/>
</dbReference>
<dbReference type="PANTHER" id="PTHR11937">
    <property type="entry name" value="ACTIN"/>
    <property type="match status" value="1"/>
</dbReference>
<comment type="caution">
    <text evidence="4">The sequence shown here is derived from an EMBL/GenBank/DDBJ whole genome shotgun (WGS) entry which is preliminary data.</text>
</comment>
<proteinExistence type="inferred from homology"/>
<dbReference type="InterPro" id="IPR043129">
    <property type="entry name" value="ATPase_NBD"/>
</dbReference>
<reference evidence="4 5" key="2">
    <citation type="journal article" date="2021" name="Genomics">
        <title>High-quality reference genome for Clonorchis sinensis.</title>
        <authorList>
            <person name="Young N.D."/>
            <person name="Stroehlein A.J."/>
            <person name="Kinkar L."/>
            <person name="Wang T."/>
            <person name="Sohn W.M."/>
            <person name="Chang B.C.H."/>
            <person name="Kaur P."/>
            <person name="Weisz D."/>
            <person name="Dudchenko O."/>
            <person name="Aiden E.L."/>
            <person name="Korhonen P.K."/>
            <person name="Gasser R.B."/>
        </authorList>
    </citation>
    <scope>NUCLEOTIDE SEQUENCE [LARGE SCALE GENOMIC DNA]</scope>
    <source>
        <strain evidence="4">Cs-k2</strain>
    </source>
</reference>
<evidence type="ECO:0000313" key="5">
    <source>
        <dbReference type="Proteomes" id="UP000286415"/>
    </source>
</evidence>
<feature type="compositionally biased region" description="Low complexity" evidence="3">
    <location>
        <begin position="618"/>
        <end position="631"/>
    </location>
</feature>
<dbReference type="AlphaFoldDB" id="A0A8T1MFN9"/>
<protein>
    <submittedName>
        <fullName evidence="4">Nuclear actin-protein involved in chromatin remodeling</fullName>
    </submittedName>
</protein>
<sequence>MLQQFEYTRNIPDPAVAWSDLLEGSPIIIDNGSFECRAGYAAYTHPHMVFRNFIYRPRMSKTVLVGNDIVEPDAVGHLLKSPFIESLLTGIDVQEHVFDHIFDRLSIRSASVDHPIIVNEILCNPRLCRSQLAELLFETYAIKKLGYYVDALASYHENCSREGITDTGASPFDCLLISFGHQSSHLIPVSSAVSGHPVCFQPVLPAARRLNVGGAHVSWLVQRFLQLKYPCHTERITFGLAEHLVHNFGKVLTNYREEMTHWRDPTFCTDHTLKIQLPFVQSTMEEFNAAVDRKRAQSIRMQDLHRRRQLDQVDAARVRLNRLLALQDLIQQQTSPEGDSASNLTTAVKRGLARMGLTDYAKLNSEIESIQANIFRLEQQIANVVAPTQPPSSTDTQDSSPSDQKTVAANFSSIVQLFENSDGKPLISELSGHIKRATELLQSLSLPAAVQTQMTVAPALTDSKLSENRLKQRIRIGQELEATRGDDFLAWLISIRHRRQKVAKKRTSRQSRIDLATEIGLHGTFNGTGGPELSNGTGQIKHSGISGDFDRQETSKESRTVGLTGTGEKGGMTERRRLQLEKIRAMAAELKPTRGRGGKSATSGKSKTRGQSRGRPMRGGVTRGRGSTTATKRSRSTREEPGTAFIDRPMDKEPGTMDSAADEITDSWTLEQLEDTDENSTLRVWDMDAEDSNSCPVHLEDSEFSAKSQATATTTAPYRCTSDDPGDESENERDQLAVCDCLLALYDPESSKDMGTTDMQIHLNNYYQLQVNTELPRACEVIFQPSFIGTSEAGLGECFDFVLRGVARHYGSAPQAEPKSFWPRRLFLTGGLATLPGLAGRIYTELRSLLPFGPECDNLEILIADDPRLDAWRGARRWATTAPGNIYLTRQSYEEFGSDWLVEHAISNRCWNSVVQTL</sequence>
<evidence type="ECO:0000256" key="2">
    <source>
        <dbReference type="RuleBase" id="RU000487"/>
    </source>
</evidence>
<feature type="compositionally biased region" description="Basic residues" evidence="3">
    <location>
        <begin position="606"/>
        <end position="616"/>
    </location>
</feature>
<keyword evidence="5" id="KW-1185">Reference proteome</keyword>
<evidence type="ECO:0000313" key="4">
    <source>
        <dbReference type="EMBL" id="KAG5447819.1"/>
    </source>
</evidence>
<dbReference type="SUPFAM" id="SSF53067">
    <property type="entry name" value="Actin-like ATPase domain"/>
    <property type="match status" value="2"/>
</dbReference>
<gene>
    <name evidence="4" type="ORF">CSKR_106855</name>
</gene>
<dbReference type="Pfam" id="PF00022">
    <property type="entry name" value="Actin"/>
    <property type="match status" value="1"/>
</dbReference>
<comment type="similarity">
    <text evidence="2">Belongs to the actin family.</text>
</comment>
<evidence type="ECO:0000256" key="3">
    <source>
        <dbReference type="SAM" id="MobiDB-lite"/>
    </source>
</evidence>
<dbReference type="Gene3D" id="3.30.420.40">
    <property type="match status" value="4"/>
</dbReference>
<reference evidence="4 5" key="1">
    <citation type="journal article" date="2018" name="Biotechnol. Adv.">
        <title>Improved genomic resources and new bioinformatic workflow for the carcinogenic parasite Clonorchis sinensis: Biotechnological implications.</title>
        <authorList>
            <person name="Wang D."/>
            <person name="Korhonen P.K."/>
            <person name="Gasser R.B."/>
            <person name="Young N.D."/>
        </authorList>
    </citation>
    <scope>NUCLEOTIDE SEQUENCE [LARGE SCALE GENOMIC DNA]</scope>
    <source>
        <strain evidence="4">Cs-k2</strain>
    </source>
</reference>
<dbReference type="EMBL" id="NIRI02000042">
    <property type="protein sequence ID" value="KAG5447819.1"/>
    <property type="molecule type" value="Genomic_DNA"/>
</dbReference>
<evidence type="ECO:0000256" key="1">
    <source>
        <dbReference type="ARBA" id="ARBA00003520"/>
    </source>
</evidence>
<feature type="region of interest" description="Disordered" evidence="3">
    <location>
        <begin position="588"/>
        <end position="659"/>
    </location>
</feature>
<feature type="compositionally biased region" description="Basic and acidic residues" evidence="3">
    <location>
        <begin position="548"/>
        <end position="559"/>
    </location>
</feature>
<feature type="region of interest" description="Disordered" evidence="3">
    <location>
        <begin position="694"/>
        <end position="732"/>
    </location>
</feature>
<dbReference type="Gene3D" id="3.90.640.10">
    <property type="entry name" value="Actin, Chain A, domain 4"/>
    <property type="match status" value="2"/>
</dbReference>
<comment type="function">
    <text evidence="1">Actins are highly conserved proteins that are involved in various types of cell motility and are ubiquitously expressed in all eukaryotic cells.</text>
</comment>
<name>A0A8T1MFN9_CLOSI</name>
<organism evidence="4 5">
    <name type="scientific">Clonorchis sinensis</name>
    <name type="common">Chinese liver fluke</name>
    <dbReference type="NCBI Taxonomy" id="79923"/>
    <lineage>
        <taxon>Eukaryota</taxon>
        <taxon>Metazoa</taxon>
        <taxon>Spiralia</taxon>
        <taxon>Lophotrochozoa</taxon>
        <taxon>Platyhelminthes</taxon>
        <taxon>Trematoda</taxon>
        <taxon>Digenea</taxon>
        <taxon>Opisthorchiida</taxon>
        <taxon>Opisthorchiata</taxon>
        <taxon>Opisthorchiidae</taxon>
        <taxon>Clonorchis</taxon>
    </lineage>
</organism>
<dbReference type="InterPro" id="IPR004000">
    <property type="entry name" value="Actin"/>
</dbReference>
<dbReference type="Proteomes" id="UP000286415">
    <property type="component" value="Unassembled WGS sequence"/>
</dbReference>
<feature type="region of interest" description="Disordered" evidence="3">
    <location>
        <begin position="534"/>
        <end position="576"/>
    </location>
</feature>